<organism evidence="5 6">
    <name type="scientific">Rosa chinensis</name>
    <name type="common">China rose</name>
    <dbReference type="NCBI Taxonomy" id="74649"/>
    <lineage>
        <taxon>Eukaryota</taxon>
        <taxon>Viridiplantae</taxon>
        <taxon>Streptophyta</taxon>
        <taxon>Embryophyta</taxon>
        <taxon>Tracheophyta</taxon>
        <taxon>Spermatophyta</taxon>
        <taxon>Magnoliopsida</taxon>
        <taxon>eudicotyledons</taxon>
        <taxon>Gunneridae</taxon>
        <taxon>Pentapetalae</taxon>
        <taxon>rosids</taxon>
        <taxon>fabids</taxon>
        <taxon>Rosales</taxon>
        <taxon>Rosaceae</taxon>
        <taxon>Rosoideae</taxon>
        <taxon>Rosoideae incertae sedis</taxon>
        <taxon>Rosa</taxon>
    </lineage>
</organism>
<dbReference type="NCBIfam" id="TIGR00756">
    <property type="entry name" value="PPR"/>
    <property type="match status" value="6"/>
</dbReference>
<dbReference type="InterPro" id="IPR002885">
    <property type="entry name" value="PPR_rpt"/>
</dbReference>
<accession>A0A2P6Q1Q9</accession>
<evidence type="ECO:0000313" key="6">
    <source>
        <dbReference type="Proteomes" id="UP000238479"/>
    </source>
</evidence>
<keyword evidence="2" id="KW-0677">Repeat</keyword>
<dbReference type="PANTHER" id="PTHR47926:SF543">
    <property type="entry name" value="(WILD MALAYSIAN BANANA) HYPOTHETICAL PROTEIN"/>
    <property type="match status" value="1"/>
</dbReference>
<dbReference type="GO" id="GO:0009451">
    <property type="term" value="P:RNA modification"/>
    <property type="evidence" value="ECO:0007669"/>
    <property type="project" value="InterPro"/>
</dbReference>
<keyword evidence="6" id="KW-1185">Reference proteome</keyword>
<dbReference type="Pfam" id="PF13041">
    <property type="entry name" value="PPR_2"/>
    <property type="match status" value="3"/>
</dbReference>
<dbReference type="GO" id="GO:0003723">
    <property type="term" value="F:RNA binding"/>
    <property type="evidence" value="ECO:0007669"/>
    <property type="project" value="InterPro"/>
</dbReference>
<dbReference type="Pfam" id="PF14432">
    <property type="entry name" value="DYW_deaminase"/>
    <property type="match status" value="1"/>
</dbReference>
<reference evidence="5 6" key="1">
    <citation type="journal article" date="2018" name="Nat. Genet.">
        <title>The Rosa genome provides new insights in the design of modern roses.</title>
        <authorList>
            <person name="Bendahmane M."/>
        </authorList>
    </citation>
    <scope>NUCLEOTIDE SEQUENCE [LARGE SCALE GENOMIC DNA]</scope>
    <source>
        <strain evidence="6">cv. Old Blush</strain>
    </source>
</reference>
<evidence type="ECO:0000256" key="1">
    <source>
        <dbReference type="ARBA" id="ARBA00006643"/>
    </source>
</evidence>
<dbReference type="OMA" id="AWEAVDC"/>
<dbReference type="FunFam" id="1.25.40.10:FF:001086">
    <property type="entry name" value="Pentatricopeptide repeat-containing protein At4g33170"/>
    <property type="match status" value="1"/>
</dbReference>
<feature type="repeat" description="PPR" evidence="3">
    <location>
        <begin position="510"/>
        <end position="544"/>
    </location>
</feature>
<gene>
    <name evidence="5" type="ORF">RchiOBHm_Chr6g0312061</name>
</gene>
<dbReference type="PANTHER" id="PTHR47926">
    <property type="entry name" value="PENTATRICOPEPTIDE REPEAT-CONTAINING PROTEIN"/>
    <property type="match status" value="1"/>
</dbReference>
<evidence type="ECO:0000313" key="5">
    <source>
        <dbReference type="EMBL" id="PRQ28069.1"/>
    </source>
</evidence>
<dbReference type="Proteomes" id="UP000238479">
    <property type="component" value="Chromosome 6"/>
</dbReference>
<dbReference type="FunFam" id="1.25.40.10:FF:000366">
    <property type="entry name" value="Pentatricopeptide (PPR) repeat-containing protein"/>
    <property type="match status" value="1"/>
</dbReference>
<dbReference type="InterPro" id="IPR032867">
    <property type="entry name" value="DYW_dom"/>
</dbReference>
<dbReference type="PROSITE" id="PS51375">
    <property type="entry name" value="PPR"/>
    <property type="match status" value="7"/>
</dbReference>
<dbReference type="EMBL" id="PDCK01000044">
    <property type="protein sequence ID" value="PRQ28069.1"/>
    <property type="molecule type" value="Genomic_DNA"/>
</dbReference>
<evidence type="ECO:0000259" key="4">
    <source>
        <dbReference type="Pfam" id="PF14432"/>
    </source>
</evidence>
<dbReference type="OrthoDB" id="3231855at2759"/>
<dbReference type="Pfam" id="PF20431">
    <property type="entry name" value="E_motif"/>
    <property type="match status" value="1"/>
</dbReference>
<dbReference type="Pfam" id="PF01535">
    <property type="entry name" value="PPR"/>
    <property type="match status" value="6"/>
</dbReference>
<dbReference type="InterPro" id="IPR046849">
    <property type="entry name" value="E2_motif"/>
</dbReference>
<evidence type="ECO:0000256" key="3">
    <source>
        <dbReference type="PROSITE-ProRule" id="PRU00708"/>
    </source>
</evidence>
<feature type="repeat" description="PPR" evidence="3">
    <location>
        <begin position="408"/>
        <end position="442"/>
    </location>
</feature>
<feature type="repeat" description="PPR" evidence="3">
    <location>
        <begin position="712"/>
        <end position="746"/>
    </location>
</feature>
<dbReference type="InterPro" id="IPR046960">
    <property type="entry name" value="PPR_At4g14850-like_plant"/>
</dbReference>
<proteinExistence type="inferred from homology"/>
<sequence length="1019" mass="113579">MQLHTNLRPKSIFFSTKNHKTLLPLFNFSSLSNPISHSQPSSSSSPWFSILRSAIANTDLPLGKRAHALMLTSGECQDHFLINNLITMYSKCRSLTYARHLFDKSPDRDLVTWNAILAAYAQAGGSVVENVQEGLGLFRRLRESVVFTSRHTLASVLKLCLLSGRVWISEAVQGYAVKVGLEWDVFVSGTLVNVYCKLRRVKEARALFDGMLERDVVLWNTMLKAYVEMGLHEEALALFSKFHRSGLGPDDVSVRCVLSGIHEVDYDEGKRHMEEVQAYAAKLGEFITNVDDEAHPPSLCVPTTNSDIFLWNKTLSKYIRAGENWAAIEFFRNMIRSKVGYDSVTLVIILSAIVGTNNLEVGKQIHGAALKSDFGSVLLVANSLINMYSKARCVHFARAVFNHMKEVDLVSWNSMISCYAQSSSGEESINLFIGLLRDGLRPDQFTIASILRACSSLQEGLHLSEQVHVHAIKNGIAADRFVSTALIDVYSRSGKMDEAEALLDNKVKFDLASWNALMFGYIKSNDSHKALQLMRMIHEGGKRVDEITLATVAKATSCLVALVPGKQIHAHVIKTGYSKDLYVNSSILDMYIKCGDMKSAHTVFNDIPAPDDVAWTTLISGCLENGDEGRSVSIYHQMRQSGVQPDEYTLATLVKAASCLTALEQGKQIHADAIKLEYSSDPYVATSLVDMYAKCGNIEGAYRLFRRMDVGSIVLWNAMLVGLAQHGDAEEALNLFRVMKSNNILPDRVTFIGVLSACSHSGLVSEAYEHFSSMQRDYGIEPEIEHYSCLVDALGRARRVQEAEKLIASMPFEASASMYRALLGACRVQGDTETGKRVAEQLLAIEPTDSSAYVLISNMNAAANQWDAVNDARQMMKQKNVKKEPGFSWMDVKNKVHLFVVDDKSHPEADLIYDKLEDLMKQIGEEGYVPDTEFVLADVEEEEKERALYYHSERLAIAYGLISTPSSAIVRVIKNLRVCGDCHNAIKYISKVSQREIVVRDANRFHRFRNGSCSCGDYW</sequence>
<feature type="repeat" description="PPR" evidence="3">
    <location>
        <begin position="184"/>
        <end position="214"/>
    </location>
</feature>
<dbReference type="FunFam" id="1.25.40.10:FF:001139">
    <property type="entry name" value="Uncharacterized protein"/>
    <property type="match status" value="1"/>
</dbReference>
<dbReference type="Gene3D" id="1.25.40.10">
    <property type="entry name" value="Tetratricopeptide repeat domain"/>
    <property type="match status" value="7"/>
</dbReference>
<dbReference type="SUPFAM" id="SSF48452">
    <property type="entry name" value="TPR-like"/>
    <property type="match status" value="1"/>
</dbReference>
<protein>
    <submittedName>
        <fullName evidence="5">Putative tetratricopeptide-like helical domain, DYW domain-containing protein</fullName>
    </submittedName>
</protein>
<evidence type="ECO:0000256" key="2">
    <source>
        <dbReference type="ARBA" id="ARBA00022737"/>
    </source>
</evidence>
<feature type="repeat" description="PPR" evidence="3">
    <location>
        <begin position="747"/>
        <end position="782"/>
    </location>
</feature>
<dbReference type="GO" id="GO:0008270">
    <property type="term" value="F:zinc ion binding"/>
    <property type="evidence" value="ECO:0007669"/>
    <property type="project" value="InterPro"/>
</dbReference>
<feature type="repeat" description="PPR" evidence="3">
    <location>
        <begin position="611"/>
        <end position="645"/>
    </location>
</feature>
<dbReference type="FunFam" id="1.25.40.10:FF:000031">
    <property type="entry name" value="Pentatricopeptide repeat-containing protein mitochondrial"/>
    <property type="match status" value="1"/>
</dbReference>
<comment type="caution">
    <text evidence="5">The sequence shown here is derived from an EMBL/GenBank/DDBJ whole genome shotgun (WGS) entry which is preliminary data.</text>
</comment>
<feature type="repeat" description="PPR" evidence="3">
    <location>
        <begin position="215"/>
        <end position="249"/>
    </location>
</feature>
<comment type="similarity">
    <text evidence="1">Belongs to the PPR family. PCMP-H subfamily.</text>
</comment>
<dbReference type="Pfam" id="PF20430">
    <property type="entry name" value="Eplus_motif"/>
    <property type="match status" value="1"/>
</dbReference>
<feature type="domain" description="DYW" evidence="4">
    <location>
        <begin position="927"/>
        <end position="1019"/>
    </location>
</feature>
<dbReference type="AlphaFoldDB" id="A0A2P6Q1Q9"/>
<dbReference type="InterPro" id="IPR046848">
    <property type="entry name" value="E_motif"/>
</dbReference>
<dbReference type="Gramene" id="PRQ28069">
    <property type="protein sequence ID" value="PRQ28069"/>
    <property type="gene ID" value="RchiOBHm_Chr6g0312061"/>
</dbReference>
<dbReference type="InterPro" id="IPR011990">
    <property type="entry name" value="TPR-like_helical_dom_sf"/>
</dbReference>
<name>A0A2P6Q1Q9_ROSCH</name>